<dbReference type="PROSITE" id="PS50943">
    <property type="entry name" value="HTH_CROC1"/>
    <property type="match status" value="1"/>
</dbReference>
<evidence type="ECO:0000259" key="3">
    <source>
        <dbReference type="PROSITE" id="PS50943"/>
    </source>
</evidence>
<feature type="domain" description="HTH cro/C1-type" evidence="3">
    <location>
        <begin position="7"/>
        <end position="61"/>
    </location>
</feature>
<dbReference type="PANTHER" id="PTHR46558">
    <property type="entry name" value="TRACRIPTIONAL REGULATORY PROTEIN-RELATED-RELATED"/>
    <property type="match status" value="1"/>
</dbReference>
<dbReference type="SMART" id="SM00530">
    <property type="entry name" value="HTH_XRE"/>
    <property type="match status" value="1"/>
</dbReference>
<dbReference type="Pfam" id="PF01381">
    <property type="entry name" value="HTH_3"/>
    <property type="match status" value="1"/>
</dbReference>
<proteinExistence type="predicted"/>
<dbReference type="PANTHER" id="PTHR46558:SF13">
    <property type="entry name" value="HTH-TYPE TRANSCRIPTIONAL REGULATOR IMMR"/>
    <property type="match status" value="1"/>
</dbReference>
<gene>
    <name evidence="4" type="ORF">H7U36_02140</name>
</gene>
<dbReference type="InterPro" id="IPR010982">
    <property type="entry name" value="Lambda_DNA-bd_dom_sf"/>
</dbReference>
<evidence type="ECO:0000313" key="5">
    <source>
        <dbReference type="Proteomes" id="UP000716906"/>
    </source>
</evidence>
<feature type="compositionally biased region" description="Polar residues" evidence="2">
    <location>
        <begin position="77"/>
        <end position="88"/>
    </location>
</feature>
<dbReference type="Gene3D" id="1.10.260.40">
    <property type="entry name" value="lambda repressor-like DNA-binding domains"/>
    <property type="match status" value="1"/>
</dbReference>
<protein>
    <submittedName>
        <fullName evidence="4">Helix-turn-helix transcriptional regulator</fullName>
    </submittedName>
</protein>
<keyword evidence="5" id="KW-1185">Reference proteome</keyword>
<feature type="region of interest" description="Disordered" evidence="2">
    <location>
        <begin position="64"/>
        <end position="89"/>
    </location>
</feature>
<dbReference type="CDD" id="cd00093">
    <property type="entry name" value="HTH_XRE"/>
    <property type="match status" value="1"/>
</dbReference>
<dbReference type="EMBL" id="JACLYY010000002">
    <property type="protein sequence ID" value="MBM6736912.1"/>
    <property type="molecule type" value="Genomic_DNA"/>
</dbReference>
<dbReference type="Proteomes" id="UP000716906">
    <property type="component" value="Unassembled WGS sequence"/>
</dbReference>
<name>A0ABS2E5J9_9FIRM</name>
<sequence>MSFGENLRTVRKERKISQEELAEQLHVSRQAISRWEQGNGYPEMEKMISLSRILKVSLDYLVSDQSDSPEHPGTAPDGQSQPAPTPVSTGKIMIRSHDGKQLVNCYKVMSMRVSTRPDVPHFALFGVDSSSFWGENRTMLGWYAHGADVQRETEAISQAMLEGKTFYELQYAAKVKESFLRVSLVREENTAPEKERDTDIGS</sequence>
<comment type="caution">
    <text evidence="4">The sequence shown here is derived from an EMBL/GenBank/DDBJ whole genome shotgun (WGS) entry which is preliminary data.</text>
</comment>
<dbReference type="RefSeq" id="WP_052084008.1">
    <property type="nucleotide sequence ID" value="NZ_JACLYY010000002.1"/>
</dbReference>
<reference evidence="4 5" key="1">
    <citation type="journal article" date="2021" name="Sci. Rep.">
        <title>The distribution of antibiotic resistance genes in chicken gut microbiota commensals.</title>
        <authorList>
            <person name="Juricova H."/>
            <person name="Matiasovicova J."/>
            <person name="Kubasova T."/>
            <person name="Cejkova D."/>
            <person name="Rychlik I."/>
        </authorList>
    </citation>
    <scope>NUCLEOTIDE SEQUENCE [LARGE SCALE GENOMIC DNA]</scope>
    <source>
        <strain evidence="4 5">An773</strain>
    </source>
</reference>
<organism evidence="4 5">
    <name type="scientific">Faecalicatena fissicatena</name>
    <dbReference type="NCBI Taxonomy" id="290055"/>
    <lineage>
        <taxon>Bacteria</taxon>
        <taxon>Bacillati</taxon>
        <taxon>Bacillota</taxon>
        <taxon>Clostridia</taxon>
        <taxon>Lachnospirales</taxon>
        <taxon>Lachnospiraceae</taxon>
        <taxon>Faecalicatena</taxon>
    </lineage>
</organism>
<accession>A0ABS2E5J9</accession>
<dbReference type="InterPro" id="IPR001387">
    <property type="entry name" value="Cro/C1-type_HTH"/>
</dbReference>
<dbReference type="SUPFAM" id="SSF47413">
    <property type="entry name" value="lambda repressor-like DNA-binding domains"/>
    <property type="match status" value="1"/>
</dbReference>
<evidence type="ECO:0000313" key="4">
    <source>
        <dbReference type="EMBL" id="MBM6736912.1"/>
    </source>
</evidence>
<evidence type="ECO:0000256" key="1">
    <source>
        <dbReference type="ARBA" id="ARBA00023125"/>
    </source>
</evidence>
<keyword evidence="1" id="KW-0238">DNA-binding</keyword>
<evidence type="ECO:0000256" key="2">
    <source>
        <dbReference type="SAM" id="MobiDB-lite"/>
    </source>
</evidence>